<proteinExistence type="predicted"/>
<evidence type="ECO:0000313" key="1">
    <source>
        <dbReference type="EMBL" id="GBP47578.1"/>
    </source>
</evidence>
<dbReference type="Proteomes" id="UP000299102">
    <property type="component" value="Unassembled WGS sequence"/>
</dbReference>
<sequence length="130" mass="14428">MTVSAVLLTEGLYGLDRARSGTARGHQQWGVWFLALCGGLIRVGIERAFAYIVEVQVSTLTEGFEDRFFHLNRTTSETASIGTCHRAQTGLCARVQQRSRLGLRQQYVLKFLNRVTRLGGTRSGVRTVPA</sequence>
<protein>
    <submittedName>
        <fullName evidence="1">Uncharacterized protein</fullName>
    </submittedName>
</protein>
<name>A0A4C1W891_EUMVA</name>
<reference evidence="1 2" key="1">
    <citation type="journal article" date="2019" name="Commun. Biol.">
        <title>The bagworm genome reveals a unique fibroin gene that provides high tensile strength.</title>
        <authorList>
            <person name="Kono N."/>
            <person name="Nakamura H."/>
            <person name="Ohtoshi R."/>
            <person name="Tomita M."/>
            <person name="Numata K."/>
            <person name="Arakawa K."/>
        </authorList>
    </citation>
    <scope>NUCLEOTIDE SEQUENCE [LARGE SCALE GENOMIC DNA]</scope>
</reference>
<evidence type="ECO:0000313" key="2">
    <source>
        <dbReference type="Proteomes" id="UP000299102"/>
    </source>
</evidence>
<comment type="caution">
    <text evidence="1">The sequence shown here is derived from an EMBL/GenBank/DDBJ whole genome shotgun (WGS) entry which is preliminary data.</text>
</comment>
<gene>
    <name evidence="1" type="ORF">EVAR_40134_1</name>
</gene>
<keyword evidence="2" id="KW-1185">Reference proteome</keyword>
<dbReference type="EMBL" id="BGZK01000504">
    <property type="protein sequence ID" value="GBP47578.1"/>
    <property type="molecule type" value="Genomic_DNA"/>
</dbReference>
<accession>A0A4C1W891</accession>
<organism evidence="1 2">
    <name type="scientific">Eumeta variegata</name>
    <name type="common">Bagworm moth</name>
    <name type="synonym">Eumeta japonica</name>
    <dbReference type="NCBI Taxonomy" id="151549"/>
    <lineage>
        <taxon>Eukaryota</taxon>
        <taxon>Metazoa</taxon>
        <taxon>Ecdysozoa</taxon>
        <taxon>Arthropoda</taxon>
        <taxon>Hexapoda</taxon>
        <taxon>Insecta</taxon>
        <taxon>Pterygota</taxon>
        <taxon>Neoptera</taxon>
        <taxon>Endopterygota</taxon>
        <taxon>Lepidoptera</taxon>
        <taxon>Glossata</taxon>
        <taxon>Ditrysia</taxon>
        <taxon>Tineoidea</taxon>
        <taxon>Psychidae</taxon>
        <taxon>Oiketicinae</taxon>
        <taxon>Eumeta</taxon>
    </lineage>
</organism>
<dbReference type="AlphaFoldDB" id="A0A4C1W891"/>